<proteinExistence type="predicted"/>
<reference evidence="1 2" key="1">
    <citation type="journal article" date="2017" name="PLoS Biol.">
        <title>The sea cucumber genome provides insights into morphological evolution and visceral regeneration.</title>
        <authorList>
            <person name="Zhang X."/>
            <person name="Sun L."/>
            <person name="Yuan J."/>
            <person name="Sun Y."/>
            <person name="Gao Y."/>
            <person name="Zhang L."/>
            <person name="Li S."/>
            <person name="Dai H."/>
            <person name="Hamel J.F."/>
            <person name="Liu C."/>
            <person name="Yu Y."/>
            <person name="Liu S."/>
            <person name="Lin W."/>
            <person name="Guo K."/>
            <person name="Jin S."/>
            <person name="Xu P."/>
            <person name="Storey K.B."/>
            <person name="Huan P."/>
            <person name="Zhang T."/>
            <person name="Zhou Y."/>
            <person name="Zhang J."/>
            <person name="Lin C."/>
            <person name="Li X."/>
            <person name="Xing L."/>
            <person name="Huo D."/>
            <person name="Sun M."/>
            <person name="Wang L."/>
            <person name="Mercier A."/>
            <person name="Li F."/>
            <person name="Yang H."/>
            <person name="Xiang J."/>
        </authorList>
    </citation>
    <scope>NUCLEOTIDE SEQUENCE [LARGE SCALE GENOMIC DNA]</scope>
    <source>
        <strain evidence="1">Shaxun</strain>
        <tissue evidence="1">Muscle</tissue>
    </source>
</reference>
<organism evidence="1 2">
    <name type="scientific">Stichopus japonicus</name>
    <name type="common">Sea cucumber</name>
    <dbReference type="NCBI Taxonomy" id="307972"/>
    <lineage>
        <taxon>Eukaryota</taxon>
        <taxon>Metazoa</taxon>
        <taxon>Echinodermata</taxon>
        <taxon>Eleutherozoa</taxon>
        <taxon>Echinozoa</taxon>
        <taxon>Holothuroidea</taxon>
        <taxon>Aspidochirotacea</taxon>
        <taxon>Aspidochirotida</taxon>
        <taxon>Stichopodidae</taxon>
        <taxon>Apostichopus</taxon>
    </lineage>
</organism>
<dbReference type="AlphaFoldDB" id="A0A2G8K0N7"/>
<protein>
    <submittedName>
        <fullName evidence="1">Uncharacterized protein</fullName>
    </submittedName>
</protein>
<gene>
    <name evidence="1" type="ORF">BSL78_21577</name>
</gene>
<evidence type="ECO:0000313" key="2">
    <source>
        <dbReference type="Proteomes" id="UP000230750"/>
    </source>
</evidence>
<name>A0A2G8K0N7_STIJA</name>
<comment type="caution">
    <text evidence="1">The sequence shown here is derived from an EMBL/GenBank/DDBJ whole genome shotgun (WGS) entry which is preliminary data.</text>
</comment>
<dbReference type="Proteomes" id="UP000230750">
    <property type="component" value="Unassembled WGS sequence"/>
</dbReference>
<sequence length="327" mass="36945">MALAKRTFGPRLDIDHLIEPNSPASDPSIGGSRLTQAKRLPGLLSKHLKGLRLPCVTGKRLRKLRKRFQWRLQRGDICCDVTKDKDNDKSEDEIGNVRVEIQNRPLGGSSDDVNDYVIGEEECSEVRSNLDKVSCNDPCGTTEALTLRYFNILNYEYVRKQNALKMSEHQKWYVNRPSIPDTLENGWIFSRDTSQYSYNLNGALNIKSSLSTTPPWNYLYQFGLQTGKKFTGDVPVSTAHILIGFVKDKSVVFLPTEDNQILLIDAHSHTHMNGGALILRSQQRAVDIDDMLMDYFHDCVRPKPTTTLGQAFILCCPPHYSVCEIPG</sequence>
<keyword evidence="2" id="KW-1185">Reference proteome</keyword>
<evidence type="ECO:0000313" key="1">
    <source>
        <dbReference type="EMBL" id="PIK41571.1"/>
    </source>
</evidence>
<dbReference type="EMBL" id="MRZV01001007">
    <property type="protein sequence ID" value="PIK41571.1"/>
    <property type="molecule type" value="Genomic_DNA"/>
</dbReference>
<dbReference type="OrthoDB" id="10587312at2759"/>
<accession>A0A2G8K0N7</accession>